<dbReference type="InterPro" id="IPR035906">
    <property type="entry name" value="MetI-like_sf"/>
</dbReference>
<dbReference type="Gene3D" id="1.10.3720.10">
    <property type="entry name" value="MetI-like"/>
    <property type="match status" value="1"/>
</dbReference>
<evidence type="ECO:0000256" key="6">
    <source>
        <dbReference type="ARBA" id="ARBA00022692"/>
    </source>
</evidence>
<dbReference type="PANTHER" id="PTHR30614">
    <property type="entry name" value="MEMBRANE COMPONENT OF AMINO ACID ABC TRANSPORTER"/>
    <property type="match status" value="1"/>
</dbReference>
<evidence type="ECO:0000256" key="8">
    <source>
        <dbReference type="ARBA" id="ARBA00022989"/>
    </source>
</evidence>
<dbReference type="GO" id="GO:0043190">
    <property type="term" value="C:ATP-binding cassette (ABC) transporter complex"/>
    <property type="evidence" value="ECO:0007669"/>
    <property type="project" value="InterPro"/>
</dbReference>
<evidence type="ECO:0000259" key="11">
    <source>
        <dbReference type="PROSITE" id="PS50928"/>
    </source>
</evidence>
<keyword evidence="8 10" id="KW-1133">Transmembrane helix</keyword>
<dbReference type="PROSITE" id="PS50928">
    <property type="entry name" value="ABC_TM1"/>
    <property type="match status" value="1"/>
</dbReference>
<reference evidence="12" key="1">
    <citation type="journal article" date="2013" name="Genome Announc.">
        <title>Draft Genome Sequence of Loktanella cinnabarina LL-001T, Isolated from Deep-Sea Floor Sediment.</title>
        <authorList>
            <person name="Nishi S."/>
            <person name="Tsubouchi T."/>
            <person name="Takaki Y."/>
            <person name="Koyanagi R."/>
            <person name="Satoh N."/>
            <person name="Maruyama T."/>
            <person name="Hatada Y."/>
        </authorList>
    </citation>
    <scope>NUCLEOTIDE SEQUENCE [LARGE SCALE GENOMIC DNA]</scope>
    <source>
        <strain evidence="12">LL-001</strain>
    </source>
</reference>
<dbReference type="Proteomes" id="UP000016566">
    <property type="component" value="Unassembled WGS sequence"/>
</dbReference>
<dbReference type="GO" id="GO:0022857">
    <property type="term" value="F:transmembrane transporter activity"/>
    <property type="evidence" value="ECO:0007669"/>
    <property type="project" value="InterPro"/>
</dbReference>
<name>U2Z6H4_9RHOB</name>
<dbReference type="Pfam" id="PF00528">
    <property type="entry name" value="BPD_transp_1"/>
    <property type="match status" value="1"/>
</dbReference>
<evidence type="ECO:0000256" key="3">
    <source>
        <dbReference type="ARBA" id="ARBA00010072"/>
    </source>
</evidence>
<keyword evidence="7" id="KW-0029">Amino-acid transport</keyword>
<evidence type="ECO:0000313" key="13">
    <source>
        <dbReference type="Proteomes" id="UP000016566"/>
    </source>
</evidence>
<proteinExistence type="inferred from homology"/>
<keyword evidence="6 10" id="KW-0812">Transmembrane</keyword>
<keyword evidence="5" id="KW-1003">Cell membrane</keyword>
<dbReference type="InterPro" id="IPR010065">
    <property type="entry name" value="AA_ABC_transptr_permease_3TM"/>
</dbReference>
<dbReference type="GO" id="GO:0006865">
    <property type="term" value="P:amino acid transport"/>
    <property type="evidence" value="ECO:0007669"/>
    <property type="project" value="UniProtKB-KW"/>
</dbReference>
<dbReference type="InterPro" id="IPR043429">
    <property type="entry name" value="ArtM/GltK/GlnP/TcyL/YhdX-like"/>
</dbReference>
<comment type="subcellular location">
    <subcellularLocation>
        <location evidence="2">Cell inner membrane</location>
        <topology evidence="2">Multi-pass membrane protein</topology>
    </subcellularLocation>
    <subcellularLocation>
        <location evidence="10">Cell membrane</location>
        <topology evidence="10">Multi-pass membrane protein</topology>
    </subcellularLocation>
</comment>
<dbReference type="NCBIfam" id="TIGR01726">
    <property type="entry name" value="HEQRo_perm_3TM"/>
    <property type="match status" value="1"/>
</dbReference>
<gene>
    <name evidence="12" type="ORF">MBELCI_2724</name>
</gene>
<evidence type="ECO:0000256" key="5">
    <source>
        <dbReference type="ARBA" id="ARBA00022475"/>
    </source>
</evidence>
<comment type="function">
    <text evidence="1">Part of the binding-protein-dependent transport system for glutamine; probably responsible for the translocation of the substrate across the membrane.</text>
</comment>
<dbReference type="InterPro" id="IPR000515">
    <property type="entry name" value="MetI-like"/>
</dbReference>
<feature type="domain" description="ABC transmembrane type-1" evidence="11">
    <location>
        <begin position="5"/>
        <end position="193"/>
    </location>
</feature>
<sequence>MLEGFALTVAACVLAVAGAVVLGALIASLRTARSRAARTVAAVYCDLFRNVPFIVQLFFFFYGLPELGIYIGAFETGVLAMSIAGGAFVADVIRAGILSIEQGVIEAARVFGLSRWQIFSRIVMPNALRVSVRPMGSVLINLVLTSSILSTITVNELTGTAKIVAATTFMPFEVYAVLLVLYAALTYTLSLAVTGVHRRLNRGMPEAVA</sequence>
<dbReference type="CDD" id="cd06261">
    <property type="entry name" value="TM_PBP2"/>
    <property type="match status" value="1"/>
</dbReference>
<organism evidence="12 13">
    <name type="scientific">Limimaricola cinnabarinus LL-001</name>
    <dbReference type="NCBI Taxonomy" id="1337093"/>
    <lineage>
        <taxon>Bacteria</taxon>
        <taxon>Pseudomonadati</taxon>
        <taxon>Pseudomonadota</taxon>
        <taxon>Alphaproteobacteria</taxon>
        <taxon>Rhodobacterales</taxon>
        <taxon>Paracoccaceae</taxon>
        <taxon>Limimaricola</taxon>
    </lineage>
</organism>
<evidence type="ECO:0000313" key="12">
    <source>
        <dbReference type="EMBL" id="GAD56672.1"/>
    </source>
</evidence>
<evidence type="ECO:0000256" key="7">
    <source>
        <dbReference type="ARBA" id="ARBA00022970"/>
    </source>
</evidence>
<evidence type="ECO:0000256" key="1">
    <source>
        <dbReference type="ARBA" id="ARBA00003159"/>
    </source>
</evidence>
<keyword evidence="4 10" id="KW-0813">Transport</keyword>
<dbReference type="EMBL" id="BATB01000043">
    <property type="protein sequence ID" value="GAD56672.1"/>
    <property type="molecule type" value="Genomic_DNA"/>
</dbReference>
<comment type="caution">
    <text evidence="12">The sequence shown here is derived from an EMBL/GenBank/DDBJ whole genome shotgun (WGS) entry which is preliminary data.</text>
</comment>
<feature type="transmembrane region" description="Helical" evidence="10">
    <location>
        <begin position="138"/>
        <end position="154"/>
    </location>
</feature>
<evidence type="ECO:0000256" key="10">
    <source>
        <dbReference type="RuleBase" id="RU363032"/>
    </source>
</evidence>
<evidence type="ECO:0000256" key="9">
    <source>
        <dbReference type="ARBA" id="ARBA00023136"/>
    </source>
</evidence>
<protein>
    <submittedName>
        <fullName evidence="12">Polar amino acid ABC transporter, inner membrane subunit</fullName>
    </submittedName>
</protein>
<evidence type="ECO:0000256" key="2">
    <source>
        <dbReference type="ARBA" id="ARBA00004429"/>
    </source>
</evidence>
<evidence type="ECO:0000256" key="4">
    <source>
        <dbReference type="ARBA" id="ARBA00022448"/>
    </source>
</evidence>
<dbReference type="PANTHER" id="PTHR30614:SF20">
    <property type="entry name" value="GLUTAMINE TRANSPORT SYSTEM PERMEASE PROTEIN GLNP"/>
    <property type="match status" value="1"/>
</dbReference>
<feature type="transmembrane region" description="Helical" evidence="10">
    <location>
        <begin position="68"/>
        <end position="90"/>
    </location>
</feature>
<dbReference type="eggNOG" id="COG0765">
    <property type="taxonomic scope" value="Bacteria"/>
</dbReference>
<accession>U2Z6H4</accession>
<feature type="transmembrane region" description="Helical" evidence="10">
    <location>
        <begin position="41"/>
        <end position="62"/>
    </location>
</feature>
<keyword evidence="13" id="KW-1185">Reference proteome</keyword>
<dbReference type="STRING" id="1337093.MBELCI_2724"/>
<dbReference type="AlphaFoldDB" id="U2Z6H4"/>
<feature type="transmembrane region" description="Helical" evidence="10">
    <location>
        <begin position="6"/>
        <end position="29"/>
    </location>
</feature>
<feature type="transmembrane region" description="Helical" evidence="10">
    <location>
        <begin position="174"/>
        <end position="196"/>
    </location>
</feature>
<keyword evidence="9 10" id="KW-0472">Membrane</keyword>
<comment type="similarity">
    <text evidence="3">Belongs to the binding-protein-dependent transport system permease family. HisMQ subfamily.</text>
</comment>
<dbReference type="SUPFAM" id="SSF161098">
    <property type="entry name" value="MetI-like"/>
    <property type="match status" value="1"/>
</dbReference>